<dbReference type="Proteomes" id="UP000008064">
    <property type="component" value="Unassembled WGS sequence"/>
</dbReference>
<feature type="compositionally biased region" description="Basic residues" evidence="6">
    <location>
        <begin position="432"/>
        <end position="443"/>
    </location>
</feature>
<dbReference type="OrthoDB" id="544685at2759"/>
<evidence type="ECO:0000256" key="4">
    <source>
        <dbReference type="ARBA" id="ARBA00022989"/>
    </source>
</evidence>
<feature type="transmembrane region" description="Helical" evidence="7">
    <location>
        <begin position="171"/>
        <end position="200"/>
    </location>
</feature>
<evidence type="ECO:0000313" key="9">
    <source>
        <dbReference type="EMBL" id="EGO27242.1"/>
    </source>
</evidence>
<dbReference type="EMBL" id="GL945431">
    <property type="protein sequence ID" value="EGO27242.1"/>
    <property type="molecule type" value="Genomic_DNA"/>
</dbReference>
<organism>
    <name type="scientific">Serpula lacrymans var. lacrymans (strain S7.9)</name>
    <name type="common">Dry rot fungus</name>
    <dbReference type="NCBI Taxonomy" id="578457"/>
    <lineage>
        <taxon>Eukaryota</taxon>
        <taxon>Fungi</taxon>
        <taxon>Dikarya</taxon>
        <taxon>Basidiomycota</taxon>
        <taxon>Agaricomycotina</taxon>
        <taxon>Agaricomycetes</taxon>
        <taxon>Agaricomycetidae</taxon>
        <taxon>Boletales</taxon>
        <taxon>Coniophorineae</taxon>
        <taxon>Serpulaceae</taxon>
        <taxon>Serpula</taxon>
    </lineage>
</organism>
<reference evidence="9" key="1">
    <citation type="submission" date="2011-04" db="EMBL/GenBank/DDBJ databases">
        <title>Evolution of plant cell wall degrading machinery underlies the functional diversity of forest fungi.</title>
        <authorList>
            <consortium name="US DOE Joint Genome Institute (JGI-PGF)"/>
            <person name="Eastwood D.C."/>
            <person name="Floudas D."/>
            <person name="Binder M."/>
            <person name="Majcherczyk A."/>
            <person name="Schneider P."/>
            <person name="Aerts A."/>
            <person name="Asiegbu F.O."/>
            <person name="Baker S.E."/>
            <person name="Barry K."/>
            <person name="Bendiksby M."/>
            <person name="Blumentritt M."/>
            <person name="Coutinho P.M."/>
            <person name="Cullen D."/>
            <person name="Cullen D."/>
            <person name="Gathman A."/>
            <person name="Goodell B."/>
            <person name="Henrissat B."/>
            <person name="Ihrmark K."/>
            <person name="Kauserud H."/>
            <person name="Kohler A."/>
            <person name="LaButti K."/>
            <person name="Lapidus A."/>
            <person name="Lavin J.L."/>
            <person name="Lee Y.-H."/>
            <person name="Lindquist E."/>
            <person name="Lilly W."/>
            <person name="Lucas S."/>
            <person name="Morin E."/>
            <person name="Murat C."/>
            <person name="Oguiza J.A."/>
            <person name="Park J."/>
            <person name="Pisabarro A.G."/>
            <person name="Riley R."/>
            <person name="Rosling A."/>
            <person name="Salamov A."/>
            <person name="Schmidt O."/>
            <person name="Schmutz J."/>
            <person name="Skrede I."/>
            <person name="Stenlid J."/>
            <person name="Wiebenga A."/>
            <person name="Xie X."/>
            <person name="Kues U."/>
            <person name="Hibbett D.S."/>
            <person name="Hoffmeister D."/>
            <person name="Hogberg N."/>
            <person name="Martin F."/>
            <person name="Grigoriev I.V."/>
            <person name="Watkinson S.C."/>
        </authorList>
    </citation>
    <scope>NUCLEOTIDE SEQUENCE</scope>
    <source>
        <strain evidence="9">S7.9</strain>
    </source>
</reference>
<evidence type="ECO:0000256" key="3">
    <source>
        <dbReference type="ARBA" id="ARBA00022837"/>
    </source>
</evidence>
<dbReference type="SUPFAM" id="SSF50182">
    <property type="entry name" value="Sm-like ribonucleoproteins"/>
    <property type="match status" value="1"/>
</dbReference>
<feature type="compositionally biased region" description="Polar residues" evidence="6">
    <location>
        <begin position="450"/>
        <end position="467"/>
    </location>
</feature>
<dbReference type="Gene3D" id="2.30.30.60">
    <property type="match status" value="1"/>
</dbReference>
<evidence type="ECO:0000256" key="7">
    <source>
        <dbReference type="SAM" id="Phobius"/>
    </source>
</evidence>
<dbReference type="Pfam" id="PF00924">
    <property type="entry name" value="MS_channel_2nd"/>
    <property type="match status" value="1"/>
</dbReference>
<dbReference type="InterPro" id="IPR018247">
    <property type="entry name" value="EF_Hand_1_Ca_BS"/>
</dbReference>
<evidence type="ECO:0000259" key="8">
    <source>
        <dbReference type="PROSITE" id="PS50222"/>
    </source>
</evidence>
<feature type="compositionally biased region" description="Acidic residues" evidence="6">
    <location>
        <begin position="128"/>
        <end position="140"/>
    </location>
</feature>
<keyword evidence="3" id="KW-0106">Calcium</keyword>
<evidence type="ECO:0000256" key="6">
    <source>
        <dbReference type="SAM" id="MobiDB-lite"/>
    </source>
</evidence>
<feature type="compositionally biased region" description="Basic and acidic residues" evidence="6">
    <location>
        <begin position="74"/>
        <end position="87"/>
    </location>
</feature>
<keyword evidence="4 7" id="KW-1133">Transmembrane helix</keyword>
<sequence>MKDRLQPPPRLGPQDPVFTANEDFVRHLPSPPYRTVTSTSQVVLESSPQDTPAYRSQVNLMTDIEKSQTPNGDYNEKRRSRQLDAENNKSSNQKPTVHYPDDINDEPAPSYFNSPPKLESRTSSVAGTDDEEEDGDDFDWSGEEDLVEQEANFEKQMGVKLKPRGWGIARVLTVLFSSLIGSTFLAGILVAPALLVHFFWYKPHPTNHRRYVKDNVEAWLFWAAANVVISWYLAMIVDIIPVLTRIFISISWGHVSERIKSRMELYDSIKDTFKPLLYAASAWASWIILFANIFHLYDTNRSLSSPAGYTDRVAEAIEFLFFLSLVICAQRMLSHAIAFAFHRTAFKERIEEVKKALHAIEKLRNYRPKATSRHHHRSGGGHSQMFSSFGFPSPFSEKEHFNLLNSRLRADSPDASRGRDGDDDGDDEGTKGKKAKGKHKKPTTRVYHNLNESTVGTPMSELPSATRTPPALHSPKDKDSPHKYPPTPGRRRSFDPHEESEAAFMQAARAIKTAVLHDARGIKGGNDELGGLTFSVNSAHEAKRLAKAIYKTFKDRRRSYLITSDFNPAFASHDEAKEAFRVFDKDDNGDISRAEIKSTLVKVYKERRFLSRSMRDVGVALKTLNTILLLFAFIILFFISLSVFGVNVDQSLTSVYSLGIAASFIFKNSASNVFDAIMFLFVTHPFDTGDRILIDTDNLVVKKMGLFATVFTRSDGTETYYFNSLLFTKFITNMRRSDKMTEALTMQIAWRTSFEKLDALEKYLNEWLATEENRWFQPTTSITLQKIDFQRHLEITITIPHNSTWQDWGLRNTRRTAFYAAVQHYCRRLDIVAYESPIPIVYADNVTQKYMPPSPGGVEHDDGAPGDASSSEVYAGGAAKKNMLGFIPPEDKGASLTRARKSRSRKVALRGVGADGADGGAY</sequence>
<dbReference type="InterPro" id="IPR023408">
    <property type="entry name" value="MscS_beta-dom_sf"/>
</dbReference>
<dbReference type="GO" id="GO:0005509">
    <property type="term" value="F:calcium ion binding"/>
    <property type="evidence" value="ECO:0007669"/>
    <property type="project" value="InterPro"/>
</dbReference>
<feature type="compositionally biased region" description="Basic residues" evidence="6">
    <location>
        <begin position="898"/>
        <end position="908"/>
    </location>
</feature>
<dbReference type="Pfam" id="PF25886">
    <property type="entry name" value="Msy1"/>
    <property type="match status" value="1"/>
</dbReference>
<gene>
    <name evidence="9" type="ORF">SERLADRAFT_360076</name>
</gene>
<evidence type="ECO:0000256" key="2">
    <source>
        <dbReference type="ARBA" id="ARBA00022692"/>
    </source>
</evidence>
<feature type="compositionally biased region" description="Basic and acidic residues" evidence="6">
    <location>
        <begin position="408"/>
        <end position="420"/>
    </location>
</feature>
<dbReference type="PANTHER" id="PTHR31323:SF1">
    <property type="entry name" value="MECHANOSENSITIVE ION CHANNEL PROTEIN"/>
    <property type="match status" value="1"/>
</dbReference>
<keyword evidence="5 7" id="KW-0472">Membrane</keyword>
<dbReference type="GeneID" id="18809738"/>
<dbReference type="GO" id="GO:0005262">
    <property type="term" value="F:calcium channel activity"/>
    <property type="evidence" value="ECO:0007669"/>
    <property type="project" value="TreeGrafter"/>
</dbReference>
<protein>
    <recommendedName>
        <fullName evidence="8">EF-hand domain-containing protein</fullName>
    </recommendedName>
</protein>
<feature type="region of interest" description="Disordered" evidence="6">
    <location>
        <begin position="407"/>
        <end position="501"/>
    </location>
</feature>
<feature type="transmembrane region" description="Helical" evidence="7">
    <location>
        <begin position="276"/>
        <end position="297"/>
    </location>
</feature>
<dbReference type="SMART" id="SM00054">
    <property type="entry name" value="EFh"/>
    <property type="match status" value="1"/>
</dbReference>
<dbReference type="HOGENOM" id="CLU_011269_1_0_1"/>
<feature type="compositionally biased region" description="Gly residues" evidence="6">
    <location>
        <begin position="913"/>
        <end position="922"/>
    </location>
</feature>
<feature type="transmembrane region" description="Helical" evidence="7">
    <location>
        <begin position="617"/>
        <end position="644"/>
    </location>
</feature>
<accession>F8NPT6</accession>
<dbReference type="PROSITE" id="PS50222">
    <property type="entry name" value="EF_HAND_2"/>
    <property type="match status" value="1"/>
</dbReference>
<dbReference type="KEGG" id="sla:SERLADRAFT_360076"/>
<feature type="region of interest" description="Disordered" evidence="6">
    <location>
        <begin position="852"/>
        <end position="872"/>
    </location>
</feature>
<feature type="compositionally biased region" description="Polar residues" evidence="6">
    <location>
        <begin position="35"/>
        <end position="60"/>
    </location>
</feature>
<dbReference type="GO" id="GO:0006874">
    <property type="term" value="P:intracellular calcium ion homeostasis"/>
    <property type="evidence" value="ECO:0007669"/>
    <property type="project" value="TreeGrafter"/>
</dbReference>
<dbReference type="SUPFAM" id="SSF47473">
    <property type="entry name" value="EF-hand"/>
    <property type="match status" value="1"/>
</dbReference>
<dbReference type="PROSITE" id="PS00018">
    <property type="entry name" value="EF_HAND_1"/>
    <property type="match status" value="1"/>
</dbReference>
<dbReference type="RefSeq" id="XP_007315333.1">
    <property type="nucleotide sequence ID" value="XM_007315271.1"/>
</dbReference>
<dbReference type="Gene3D" id="1.10.238.10">
    <property type="entry name" value="EF-hand"/>
    <property type="match status" value="1"/>
</dbReference>
<dbReference type="InterPro" id="IPR006685">
    <property type="entry name" value="MscS_channel_2nd"/>
</dbReference>
<dbReference type="InterPro" id="IPR058650">
    <property type="entry name" value="Msy1/2-like"/>
</dbReference>
<name>F8NPT6_SERL9</name>
<feature type="transmembrane region" description="Helical" evidence="7">
    <location>
        <begin position="317"/>
        <end position="341"/>
    </location>
</feature>
<evidence type="ECO:0000256" key="1">
    <source>
        <dbReference type="ARBA" id="ARBA00004370"/>
    </source>
</evidence>
<feature type="domain" description="EF-hand" evidence="8">
    <location>
        <begin position="571"/>
        <end position="606"/>
    </location>
</feature>
<dbReference type="InterPro" id="IPR011992">
    <property type="entry name" value="EF-hand-dom_pair"/>
</dbReference>
<evidence type="ECO:0000256" key="5">
    <source>
        <dbReference type="ARBA" id="ARBA00023136"/>
    </source>
</evidence>
<dbReference type="GO" id="GO:0016020">
    <property type="term" value="C:membrane"/>
    <property type="evidence" value="ECO:0007669"/>
    <property type="project" value="UniProtKB-SubCell"/>
</dbReference>
<feature type="transmembrane region" description="Helical" evidence="7">
    <location>
        <begin position="229"/>
        <end position="255"/>
    </location>
</feature>
<dbReference type="AlphaFoldDB" id="F8NPT6"/>
<feature type="region of interest" description="Disordered" evidence="6">
    <location>
        <begin position="26"/>
        <end position="140"/>
    </location>
</feature>
<feature type="region of interest" description="Disordered" evidence="6">
    <location>
        <begin position="886"/>
        <end position="922"/>
    </location>
</feature>
<comment type="subcellular location">
    <subcellularLocation>
        <location evidence="1">Membrane</location>
    </subcellularLocation>
</comment>
<dbReference type="InterPro" id="IPR002048">
    <property type="entry name" value="EF_hand_dom"/>
</dbReference>
<keyword evidence="2 7" id="KW-0812">Transmembrane</keyword>
<dbReference type="PANTHER" id="PTHR31323">
    <property type="entry name" value="MECHANOSENSITIVE ION CHANNEL PROTEIN MSY2"/>
    <property type="match status" value="1"/>
</dbReference>
<dbReference type="InterPro" id="IPR010920">
    <property type="entry name" value="LSM_dom_sf"/>
</dbReference>
<proteinExistence type="predicted"/>